<evidence type="ECO:0000313" key="2">
    <source>
        <dbReference type="EMBL" id="SHH30147.1"/>
    </source>
</evidence>
<gene>
    <name evidence="2" type="ORF">SAMN04488044_2308</name>
</gene>
<reference evidence="3" key="1">
    <citation type="submission" date="2016-11" db="EMBL/GenBank/DDBJ databases">
        <authorList>
            <person name="Varghese N."/>
            <person name="Submissions S."/>
        </authorList>
    </citation>
    <scope>NUCLEOTIDE SEQUENCE [LARGE SCALE GENOMIC DNA]</scope>
    <source>
        <strain evidence="3">DSM 28223</strain>
    </source>
</reference>
<name>A0A1M5RV08_9RHOB</name>
<proteinExistence type="predicted"/>
<dbReference type="Proteomes" id="UP000184211">
    <property type="component" value="Unassembled WGS sequence"/>
</dbReference>
<protein>
    <submittedName>
        <fullName evidence="2">Uncharacterized protein</fullName>
    </submittedName>
</protein>
<organism evidence="2 3">
    <name type="scientific">Cognatishimia maritima</name>
    <dbReference type="NCBI Taxonomy" id="870908"/>
    <lineage>
        <taxon>Bacteria</taxon>
        <taxon>Pseudomonadati</taxon>
        <taxon>Pseudomonadota</taxon>
        <taxon>Alphaproteobacteria</taxon>
        <taxon>Rhodobacterales</taxon>
        <taxon>Paracoccaceae</taxon>
        <taxon>Cognatishimia</taxon>
    </lineage>
</organism>
<dbReference type="STRING" id="870908.SAMN04488044_2308"/>
<dbReference type="OrthoDB" id="9845309at2"/>
<dbReference type="EMBL" id="FQWM01000004">
    <property type="protein sequence ID" value="SHH30147.1"/>
    <property type="molecule type" value="Genomic_DNA"/>
</dbReference>
<keyword evidence="1" id="KW-0732">Signal</keyword>
<sequence>MKSAVTLLLLVLTAGAVNAQSLANRAAQVFEQACLSNHVLALDSGVDVGLGAVAALHAGNVFAHFEKAGKAEGLRGTPDYTLPANGDYGIFSCFVVSKDLSARDATNKFNRLKNIAGGGQKPTYVGPAKFDDDPERYIEGKRAEFESDGRKLLLELFHFMSDKGPVGGLYLKLEHKVSR</sequence>
<dbReference type="AlphaFoldDB" id="A0A1M5RV08"/>
<keyword evidence="3" id="KW-1185">Reference proteome</keyword>
<feature type="signal peptide" evidence="1">
    <location>
        <begin position="1"/>
        <end position="19"/>
    </location>
</feature>
<accession>A0A1M5RV08</accession>
<evidence type="ECO:0000256" key="1">
    <source>
        <dbReference type="SAM" id="SignalP"/>
    </source>
</evidence>
<evidence type="ECO:0000313" key="3">
    <source>
        <dbReference type="Proteomes" id="UP000184211"/>
    </source>
</evidence>
<feature type="chain" id="PRO_5012454782" evidence="1">
    <location>
        <begin position="20"/>
        <end position="179"/>
    </location>
</feature>
<dbReference type="RefSeq" id="WP_072793183.1">
    <property type="nucleotide sequence ID" value="NZ_FQWM01000004.1"/>
</dbReference>